<comment type="caution">
    <text evidence="5">Lacks conserved residue(s) required for the propagation of feature annotation.</text>
</comment>
<accession>A0A1N7CM20</accession>
<evidence type="ECO:0000256" key="5">
    <source>
        <dbReference type="PROSITE-ProRule" id="PRU01240"/>
    </source>
</evidence>
<dbReference type="GO" id="GO:0006508">
    <property type="term" value="P:proteolysis"/>
    <property type="evidence" value="ECO:0007669"/>
    <property type="project" value="UniProtKB-KW"/>
</dbReference>
<dbReference type="STRING" id="1198245.SAMN05444858_113146"/>
<dbReference type="EMBL" id="FTNF01000013">
    <property type="protein sequence ID" value="SIR64652.1"/>
    <property type="molecule type" value="Genomic_DNA"/>
</dbReference>
<gene>
    <name evidence="10" type="ORF">SAMN05444858_113146</name>
</gene>
<keyword evidence="2 10" id="KW-0645">Protease</keyword>
<dbReference type="InterPro" id="IPR036852">
    <property type="entry name" value="Peptidase_S8/S53_dom_sf"/>
</dbReference>
<evidence type="ECO:0000259" key="9">
    <source>
        <dbReference type="Pfam" id="PF00082"/>
    </source>
</evidence>
<dbReference type="SUPFAM" id="SSF52743">
    <property type="entry name" value="Subtilisin-like"/>
    <property type="match status" value="1"/>
</dbReference>
<feature type="compositionally biased region" description="Pro residues" evidence="6">
    <location>
        <begin position="404"/>
        <end position="415"/>
    </location>
</feature>
<feature type="domain" description="Peptidase S8/S53" evidence="9">
    <location>
        <begin position="75"/>
        <end position="324"/>
    </location>
</feature>
<dbReference type="PRINTS" id="PR00723">
    <property type="entry name" value="SUBTILISIN"/>
</dbReference>
<evidence type="ECO:0000256" key="8">
    <source>
        <dbReference type="SAM" id="SignalP"/>
    </source>
</evidence>
<protein>
    <submittedName>
        <fullName evidence="10">Type VII secretion-associated serine protease mycosin</fullName>
    </submittedName>
</protein>
<evidence type="ECO:0000313" key="11">
    <source>
        <dbReference type="Proteomes" id="UP000186004"/>
    </source>
</evidence>
<proteinExistence type="inferred from homology"/>
<evidence type="ECO:0000256" key="7">
    <source>
        <dbReference type="SAM" id="Phobius"/>
    </source>
</evidence>
<reference evidence="10 11" key="1">
    <citation type="submission" date="2017-01" db="EMBL/GenBank/DDBJ databases">
        <authorList>
            <person name="Mah S.A."/>
            <person name="Swanson W.J."/>
            <person name="Moy G.W."/>
            <person name="Vacquier V.D."/>
        </authorList>
    </citation>
    <scope>NUCLEOTIDE SEQUENCE [LARGE SCALE GENOMIC DNA]</scope>
    <source>
        <strain evidence="10 11">DSM 45758</strain>
    </source>
</reference>
<dbReference type="InterPro" id="IPR000209">
    <property type="entry name" value="Peptidase_S8/S53_dom"/>
</dbReference>
<organism evidence="10 11">
    <name type="scientific">Micromonospora avicenniae</name>
    <dbReference type="NCBI Taxonomy" id="1198245"/>
    <lineage>
        <taxon>Bacteria</taxon>
        <taxon>Bacillati</taxon>
        <taxon>Actinomycetota</taxon>
        <taxon>Actinomycetes</taxon>
        <taxon>Micromonosporales</taxon>
        <taxon>Micromonosporaceae</taxon>
        <taxon>Micromonospora</taxon>
    </lineage>
</organism>
<keyword evidence="7" id="KW-1133">Transmembrane helix</keyword>
<evidence type="ECO:0000256" key="3">
    <source>
        <dbReference type="ARBA" id="ARBA00022801"/>
    </source>
</evidence>
<keyword evidence="8" id="KW-0732">Signal</keyword>
<feature type="transmembrane region" description="Helical" evidence="7">
    <location>
        <begin position="366"/>
        <end position="387"/>
    </location>
</feature>
<dbReference type="PANTHER" id="PTHR43806:SF11">
    <property type="entry name" value="CEREVISIN-RELATED"/>
    <property type="match status" value="1"/>
</dbReference>
<dbReference type="Gene3D" id="3.40.50.200">
    <property type="entry name" value="Peptidase S8/S53 domain"/>
    <property type="match status" value="1"/>
</dbReference>
<dbReference type="InterPro" id="IPR050131">
    <property type="entry name" value="Peptidase_S8_subtilisin-like"/>
</dbReference>
<sequence length="428" mass="44039">MTEVQVGMANRRAAWTVRRWTAGAAVAVTMAAGLVGPAAPAQAAPECARPGGPVTAMPWAQQVLNPDEVWPFSQGAGMTVAVLSSGVDASHPQLRGRVMDGYDAVRGFGGADSDCNGAGTRVAGLIVARQADGARFTGLAPAARVLPVRVRDDAGPDDAPADPQVLANGISWAVDRGAQVIAVAVDSDKDHPALRAAVRKAVDRGSVVVAASGDHGDDGNPQSYPAGYPEVLAVGAIDQEGQRWGRSQFGPYLDLVAPGVGITTTQRGGGLTEAADGTALACGFVAASVALTLAKRDGVTREELIQLLTATAVSGADPYQYGHGVVNPYGALNGHLLPDERPAPMPGFTAGLDRSDPDEAASRRTALTGALAALIVVLVVSIVAIMLPRARRRRWRAAVASRPVTPPEPDEPGPPIQLFDEVPTGPAR</sequence>
<dbReference type="Proteomes" id="UP000186004">
    <property type="component" value="Unassembled WGS sequence"/>
</dbReference>
<dbReference type="AlphaFoldDB" id="A0A1N7CM20"/>
<dbReference type="InterPro" id="IPR015500">
    <property type="entry name" value="Peptidase_S8_subtilisin-rel"/>
</dbReference>
<dbReference type="PANTHER" id="PTHR43806">
    <property type="entry name" value="PEPTIDASE S8"/>
    <property type="match status" value="1"/>
</dbReference>
<keyword evidence="7" id="KW-0472">Membrane</keyword>
<evidence type="ECO:0000313" key="10">
    <source>
        <dbReference type="EMBL" id="SIR64652.1"/>
    </source>
</evidence>
<evidence type="ECO:0000256" key="1">
    <source>
        <dbReference type="ARBA" id="ARBA00011073"/>
    </source>
</evidence>
<evidence type="ECO:0000256" key="2">
    <source>
        <dbReference type="ARBA" id="ARBA00022670"/>
    </source>
</evidence>
<keyword evidence="7" id="KW-0812">Transmembrane</keyword>
<dbReference type="GO" id="GO:0004252">
    <property type="term" value="F:serine-type endopeptidase activity"/>
    <property type="evidence" value="ECO:0007669"/>
    <property type="project" value="InterPro"/>
</dbReference>
<keyword evidence="4" id="KW-0720">Serine protease</keyword>
<feature type="region of interest" description="Disordered" evidence="6">
    <location>
        <begin position="398"/>
        <end position="428"/>
    </location>
</feature>
<name>A0A1N7CM20_9ACTN</name>
<evidence type="ECO:0000256" key="4">
    <source>
        <dbReference type="ARBA" id="ARBA00022825"/>
    </source>
</evidence>
<dbReference type="OrthoDB" id="5240330at2"/>
<evidence type="ECO:0000256" key="6">
    <source>
        <dbReference type="SAM" id="MobiDB-lite"/>
    </source>
</evidence>
<feature type="chain" id="PRO_5012591237" evidence="8">
    <location>
        <begin position="44"/>
        <end position="428"/>
    </location>
</feature>
<dbReference type="Pfam" id="PF00082">
    <property type="entry name" value="Peptidase_S8"/>
    <property type="match status" value="1"/>
</dbReference>
<dbReference type="PROSITE" id="PS51892">
    <property type="entry name" value="SUBTILASE"/>
    <property type="match status" value="1"/>
</dbReference>
<feature type="signal peptide" evidence="8">
    <location>
        <begin position="1"/>
        <end position="43"/>
    </location>
</feature>
<keyword evidence="3" id="KW-0378">Hydrolase</keyword>
<comment type="similarity">
    <text evidence="1 5">Belongs to the peptidase S8 family.</text>
</comment>
<keyword evidence="11" id="KW-1185">Reference proteome</keyword>